<comment type="caution">
    <text evidence="1">The sequence shown here is derived from an EMBL/GenBank/DDBJ whole genome shotgun (WGS) entry which is preliminary data.</text>
</comment>
<dbReference type="Proteomes" id="UP000249696">
    <property type="component" value="Unassembled WGS sequence"/>
</dbReference>
<name>A0A327RCP7_9FLAO</name>
<organism evidence="1 2">
    <name type="scientific">Arenibacter echinorum</name>
    <dbReference type="NCBI Taxonomy" id="440515"/>
    <lineage>
        <taxon>Bacteria</taxon>
        <taxon>Pseudomonadati</taxon>
        <taxon>Bacteroidota</taxon>
        <taxon>Flavobacteriia</taxon>
        <taxon>Flavobacteriales</taxon>
        <taxon>Flavobacteriaceae</taxon>
        <taxon>Arenibacter</taxon>
    </lineage>
</organism>
<evidence type="ECO:0000313" key="1">
    <source>
        <dbReference type="EMBL" id="RAJ11657.1"/>
    </source>
</evidence>
<evidence type="ECO:0000313" key="2">
    <source>
        <dbReference type="Proteomes" id="UP000249696"/>
    </source>
</evidence>
<gene>
    <name evidence="1" type="ORF">LV92_02588</name>
</gene>
<protein>
    <submittedName>
        <fullName evidence="1">Uncharacterized protein</fullName>
    </submittedName>
</protein>
<sequence>MSILSIFNVLFLELKCSSKKRRRVEGTLLIFLARIFYPSRWLGVTAVAVRLYAISPRPEFQNCGLFTSILNAK</sequence>
<keyword evidence="2" id="KW-1185">Reference proteome</keyword>
<accession>A0A327RCP7</accession>
<proteinExistence type="predicted"/>
<reference evidence="1 2" key="1">
    <citation type="submission" date="2018-06" db="EMBL/GenBank/DDBJ databases">
        <title>Genomic Encyclopedia of Archaeal and Bacterial Type Strains, Phase II (KMG-II): from individual species to whole genera.</title>
        <authorList>
            <person name="Goeker M."/>
        </authorList>
    </citation>
    <scope>NUCLEOTIDE SEQUENCE [LARGE SCALE GENOMIC DNA]</scope>
    <source>
        <strain evidence="1 2">DSM 23522</strain>
    </source>
</reference>
<dbReference type="EMBL" id="QLLN01000004">
    <property type="protein sequence ID" value="RAJ11657.1"/>
    <property type="molecule type" value="Genomic_DNA"/>
</dbReference>
<dbReference type="AlphaFoldDB" id="A0A327RCP7"/>